<evidence type="ECO:0000313" key="2">
    <source>
        <dbReference type="Proteomes" id="UP001168821"/>
    </source>
</evidence>
<reference evidence="1" key="1">
    <citation type="journal article" date="2023" name="G3 (Bethesda)">
        <title>Whole genome assemblies of Zophobas morio and Tenebrio molitor.</title>
        <authorList>
            <person name="Kaur S."/>
            <person name="Stinson S.A."/>
            <person name="diCenzo G.C."/>
        </authorList>
    </citation>
    <scope>NUCLEOTIDE SEQUENCE</scope>
    <source>
        <strain evidence="1">QUZm001</strain>
    </source>
</reference>
<protein>
    <submittedName>
        <fullName evidence="1">Uncharacterized protein</fullName>
    </submittedName>
</protein>
<sequence length="112" mass="12439">MPGRAAFRRFTKTEKSSFFRERRDILSGKMAEVAGDDLRTGCRIIPETSNTGGDKLRAQSTRFGYAKSSKKTDYGHYRFGHVTHLGEGAAARKECGLNGEEGSHYRCSATSR</sequence>
<evidence type="ECO:0000313" key="1">
    <source>
        <dbReference type="EMBL" id="KAJ3657658.1"/>
    </source>
</evidence>
<proteinExistence type="predicted"/>
<name>A0AA38IGT9_9CUCU</name>
<dbReference type="AlphaFoldDB" id="A0AA38IGT9"/>
<keyword evidence="2" id="KW-1185">Reference proteome</keyword>
<dbReference type="Proteomes" id="UP001168821">
    <property type="component" value="Unassembled WGS sequence"/>
</dbReference>
<gene>
    <name evidence="1" type="ORF">Zmor_009445</name>
</gene>
<accession>A0AA38IGT9</accession>
<dbReference type="EMBL" id="JALNTZ010000003">
    <property type="protein sequence ID" value="KAJ3657658.1"/>
    <property type="molecule type" value="Genomic_DNA"/>
</dbReference>
<organism evidence="1 2">
    <name type="scientific">Zophobas morio</name>
    <dbReference type="NCBI Taxonomy" id="2755281"/>
    <lineage>
        <taxon>Eukaryota</taxon>
        <taxon>Metazoa</taxon>
        <taxon>Ecdysozoa</taxon>
        <taxon>Arthropoda</taxon>
        <taxon>Hexapoda</taxon>
        <taxon>Insecta</taxon>
        <taxon>Pterygota</taxon>
        <taxon>Neoptera</taxon>
        <taxon>Endopterygota</taxon>
        <taxon>Coleoptera</taxon>
        <taxon>Polyphaga</taxon>
        <taxon>Cucujiformia</taxon>
        <taxon>Tenebrionidae</taxon>
        <taxon>Zophobas</taxon>
    </lineage>
</organism>
<comment type="caution">
    <text evidence="1">The sequence shown here is derived from an EMBL/GenBank/DDBJ whole genome shotgun (WGS) entry which is preliminary data.</text>
</comment>